<evidence type="ECO:0000313" key="3">
    <source>
        <dbReference type="Proteomes" id="UP000256970"/>
    </source>
</evidence>
<sequence length="465" mass="47599">MSCFWVAALLLALHSAAAVGPGSDMDSWMSSMIAKAPKVAKFNSTPSTLAYITTTKVTACSFSSSYATAGGSSATSNLMKARTFNLAASTCADAVSDAFADSCKGSNVISRISTASTTCGNAMAGVFVQQLSAATSTDNARACSLGCAFAETGGAAVASAAGDAILSVLGNCGAVSGWMKSGQLAASFVDITTKAFSHACTFGKGSAHNQGVILSKTIAQSLSKVLTQVVGQACSCKQSCNCPPLPVGLEYEDQAFSESVGKVVSGQFAAQQTVADAAGLLCDGKSVQSAAKKVLEVTTKTIVDGLQVMNMDSKSDGKFASACGIMYNKQAAFSLAMASSQVLANAFELNFNKTCGGIGFAAVTGLAKSSDAALWMVDRLSVNCNLNGRNFTRSLVNDIVKDSPYGNAVHDALQGVVNTCGCKERCWCGTPSATCKPQLTCPAYQLGDAEVEVSSSGSSRKLRFV</sequence>
<keyword evidence="1" id="KW-0732">Signal</keyword>
<gene>
    <name evidence="2" type="ORF">BQ4739_LOCUS10143</name>
</gene>
<feature type="signal peptide" evidence="1">
    <location>
        <begin position="1"/>
        <end position="18"/>
    </location>
</feature>
<organism evidence="2 3">
    <name type="scientific">Tetradesmus obliquus</name>
    <name type="common">Green alga</name>
    <name type="synonym">Acutodesmus obliquus</name>
    <dbReference type="NCBI Taxonomy" id="3088"/>
    <lineage>
        <taxon>Eukaryota</taxon>
        <taxon>Viridiplantae</taxon>
        <taxon>Chlorophyta</taxon>
        <taxon>core chlorophytes</taxon>
        <taxon>Chlorophyceae</taxon>
        <taxon>CS clade</taxon>
        <taxon>Sphaeropleales</taxon>
        <taxon>Scenedesmaceae</taxon>
        <taxon>Tetradesmus</taxon>
    </lineage>
</organism>
<protein>
    <recommendedName>
        <fullName evidence="4">Pectinesterase inhibitor domain-containing protein</fullName>
    </recommendedName>
</protein>
<reference evidence="2 3" key="1">
    <citation type="submission" date="2016-10" db="EMBL/GenBank/DDBJ databases">
        <authorList>
            <person name="Cai Z."/>
        </authorList>
    </citation>
    <scope>NUCLEOTIDE SEQUENCE [LARGE SCALE GENOMIC DNA]</scope>
</reference>
<proteinExistence type="predicted"/>
<evidence type="ECO:0008006" key="4">
    <source>
        <dbReference type="Google" id="ProtNLM"/>
    </source>
</evidence>
<evidence type="ECO:0000313" key="2">
    <source>
        <dbReference type="EMBL" id="SZX69874.1"/>
    </source>
</evidence>
<accession>A0A383VYN6</accession>
<keyword evidence="3" id="KW-1185">Reference proteome</keyword>
<evidence type="ECO:0000256" key="1">
    <source>
        <dbReference type="SAM" id="SignalP"/>
    </source>
</evidence>
<dbReference type="EMBL" id="FNXT01000962">
    <property type="protein sequence ID" value="SZX69874.1"/>
    <property type="molecule type" value="Genomic_DNA"/>
</dbReference>
<name>A0A383VYN6_TETOB</name>
<dbReference type="Proteomes" id="UP000256970">
    <property type="component" value="Unassembled WGS sequence"/>
</dbReference>
<dbReference type="AlphaFoldDB" id="A0A383VYN6"/>
<feature type="chain" id="PRO_5016980150" description="Pectinesterase inhibitor domain-containing protein" evidence="1">
    <location>
        <begin position="19"/>
        <end position="465"/>
    </location>
</feature>